<dbReference type="InterPro" id="IPR027417">
    <property type="entry name" value="P-loop_NTPase"/>
</dbReference>
<dbReference type="InterPro" id="IPR049730">
    <property type="entry name" value="SNF2/RAD54-like_C"/>
</dbReference>
<accession>A0ABR7MW58</accession>
<evidence type="ECO:0000259" key="5">
    <source>
        <dbReference type="PROSITE" id="PS51194"/>
    </source>
</evidence>
<dbReference type="SMART" id="SM00487">
    <property type="entry name" value="DEXDc"/>
    <property type="match status" value="1"/>
</dbReference>
<evidence type="ECO:0000259" key="3">
    <source>
        <dbReference type="PROSITE" id="PS50966"/>
    </source>
</evidence>
<evidence type="ECO:0000256" key="2">
    <source>
        <dbReference type="PROSITE-ProRule" id="PRU00325"/>
    </source>
</evidence>
<comment type="caution">
    <text evidence="6">The sequence shown here is derived from an EMBL/GenBank/DDBJ whole genome shotgun (WGS) entry which is preliminary data.</text>
</comment>
<dbReference type="Pfam" id="PF08455">
    <property type="entry name" value="SNF2_assoc"/>
    <property type="match status" value="1"/>
</dbReference>
<proteinExistence type="predicted"/>
<dbReference type="InterPro" id="IPR013663">
    <property type="entry name" value="Helicase_SWF/SNF/SWI_bac"/>
</dbReference>
<keyword evidence="2" id="KW-0479">Metal-binding</keyword>
<gene>
    <name evidence="6" type="ORF">H8700_09930</name>
</gene>
<dbReference type="InterPro" id="IPR014001">
    <property type="entry name" value="Helicase_ATP-bd"/>
</dbReference>
<reference evidence="6 7" key="1">
    <citation type="submission" date="2020-08" db="EMBL/GenBank/DDBJ databases">
        <title>Genome public.</title>
        <authorList>
            <person name="Liu C."/>
            <person name="Sun Q."/>
        </authorList>
    </citation>
    <scope>NUCLEOTIDE SEQUENCE [LARGE SCALE GENOMIC DNA]</scope>
    <source>
        <strain evidence="6 7">BX3</strain>
    </source>
</reference>
<feature type="domain" description="SWIM-type" evidence="3">
    <location>
        <begin position="53"/>
        <end position="92"/>
    </location>
</feature>
<keyword evidence="1" id="KW-0378">Hydrolase</keyword>
<dbReference type="PROSITE" id="PS50966">
    <property type="entry name" value="ZF_SWIM"/>
    <property type="match status" value="1"/>
</dbReference>
<dbReference type="EMBL" id="JACRSW010000032">
    <property type="protein sequence ID" value="MBC8558025.1"/>
    <property type="molecule type" value="Genomic_DNA"/>
</dbReference>
<dbReference type="SMART" id="SM00490">
    <property type="entry name" value="HELICc"/>
    <property type="match status" value="1"/>
</dbReference>
<keyword evidence="7" id="KW-1185">Reference proteome</keyword>
<dbReference type="InterPro" id="IPR038718">
    <property type="entry name" value="SNF2-like_sf"/>
</dbReference>
<dbReference type="PROSITE" id="PS51192">
    <property type="entry name" value="HELICASE_ATP_BIND_1"/>
    <property type="match status" value="1"/>
</dbReference>
<dbReference type="PANTHER" id="PTHR10799">
    <property type="entry name" value="SNF2/RAD54 HELICASE FAMILY"/>
    <property type="match status" value="1"/>
</dbReference>
<dbReference type="Proteomes" id="UP000637513">
    <property type="component" value="Unassembled WGS sequence"/>
</dbReference>
<feature type="domain" description="Helicase C-terminal" evidence="5">
    <location>
        <begin position="904"/>
        <end position="1057"/>
    </location>
</feature>
<dbReference type="RefSeq" id="WP_022142114.1">
    <property type="nucleotide sequence ID" value="NZ_JACRSW010000032.1"/>
</dbReference>
<dbReference type="Pfam" id="PF00271">
    <property type="entry name" value="Helicase_C"/>
    <property type="match status" value="1"/>
</dbReference>
<dbReference type="Pfam" id="PF00176">
    <property type="entry name" value="SNF2-rel_dom"/>
    <property type="match status" value="1"/>
</dbReference>
<sequence>MQKITRETIRQLASSETVYYRGMRYYAAHAVSKVTWSESNKQYRAIVKGSNQYVVTIQADDQGEIVYNCNCPAHVKYTGACKHVVATLLFITDYQQRQEVKENLNAEDKMAYQIVEYFSKREYRHLSPQYFHIALQIHIADFLKEQDAKAYLSLYAGSGKMYKVSNTKKFVSDYYHKKKITLGKEFCFMPGECAFDEQSVPVLDYLTEILEVQETLGKTYYSNLFNRQEMVLSRNMLYKVLHLAAGMTCNLNLYGKKIENVQIVEGNPQIGLNLRMEKDSLFVENNNEQKLLSLCEDGSILYYEECLYLPQKDFICNILPFYTALFSNETKTIEFRNENKNGFIEKVLPVIKKSMQLTVPLELKNNYIVEPLVPKLYLDIVRSKTKIYVSARIHFVYGEYEVDPLHPFSSGKYILVRDKEEEERLTRLLYNLNFKVTDDAFLLKKEEDIFLLMTDKMNLLTENFEVFYSKAYKSASVKKFGYLSGKVRLDTEIDFLEMDLEYSQIPKEELVDFFKALRLKKRYYRLKSGAFIDLQEQNNHLKSLSWIVENGTVAEDGSIEMPKTMALYLDDFLPRTHKIEKEESYRKLVNDIHSPEQTNWKIPEGVNAVLRPYQVVGYQWLKTLAYYNMGGILADDMGLGKTLQAIVYICSNPGEKTLVVCPTSLAYNWQEEFEKFSPTIRTRVVSGNPQERMELIHDIEDVDVLITTYPLIRKDMEAYQDIVFDTIFIDEAQFIKNPSSLGAKAVKAIKAKHRFALTGTPIENALSELWSIFDFIMPGFFPRYSKFSELYEKPIMRGEDERVMQELKLRIKPFILRRMKKQVLRELPDKIETMRMAEMTKKQEKIYLSYLSRIQSEIRENEDFGSGAGRIQILAALTRLRQICCHPGTFVENYHSGSGKLDLLMEQLPDILDGGHSVIIFSQFTSMLSIIAKELEHAGIAYFYLAGSTKAIDRKKYVKEFNEGRVKVFLVSLKAGGTGLNLTGADTVIHFDPWWNPAVEEQATDRAYRIGQRRKVQVIRYVMKNSIEEKIYKLQKKKKELSNHVIDTGEVFINQLTKEELFDLFEEEE</sequence>
<feature type="domain" description="Helicase ATP-binding" evidence="4">
    <location>
        <begin position="622"/>
        <end position="779"/>
    </location>
</feature>
<keyword evidence="2" id="KW-0863">Zinc-finger</keyword>
<evidence type="ECO:0000313" key="6">
    <source>
        <dbReference type="EMBL" id="MBC8558025.1"/>
    </source>
</evidence>
<name>A0ABR7MW58_9FIRM</name>
<dbReference type="SUPFAM" id="SSF52540">
    <property type="entry name" value="P-loop containing nucleoside triphosphate hydrolases"/>
    <property type="match status" value="2"/>
</dbReference>
<protein>
    <submittedName>
        <fullName evidence="6">SNF2 helicase associated domain-containing protein</fullName>
    </submittedName>
</protein>
<evidence type="ECO:0000313" key="7">
    <source>
        <dbReference type="Proteomes" id="UP000637513"/>
    </source>
</evidence>
<keyword evidence="2" id="KW-0862">Zinc</keyword>
<evidence type="ECO:0000256" key="1">
    <source>
        <dbReference type="ARBA" id="ARBA00022801"/>
    </source>
</evidence>
<dbReference type="InterPro" id="IPR001650">
    <property type="entry name" value="Helicase_C-like"/>
</dbReference>
<dbReference type="CDD" id="cd18793">
    <property type="entry name" value="SF2_C_SNF"/>
    <property type="match status" value="1"/>
</dbReference>
<dbReference type="Gene3D" id="3.40.50.10810">
    <property type="entry name" value="Tandem AAA-ATPase domain"/>
    <property type="match status" value="1"/>
</dbReference>
<dbReference type="CDD" id="cd18012">
    <property type="entry name" value="DEXQc_arch_SWI2_SNF2"/>
    <property type="match status" value="1"/>
</dbReference>
<dbReference type="InterPro" id="IPR007527">
    <property type="entry name" value="Znf_SWIM"/>
</dbReference>
<dbReference type="Gene3D" id="3.40.50.300">
    <property type="entry name" value="P-loop containing nucleotide triphosphate hydrolases"/>
    <property type="match status" value="1"/>
</dbReference>
<evidence type="ECO:0000259" key="4">
    <source>
        <dbReference type="PROSITE" id="PS51192"/>
    </source>
</evidence>
<dbReference type="InterPro" id="IPR000330">
    <property type="entry name" value="SNF2_N"/>
</dbReference>
<organism evidence="6 7">
    <name type="scientific">Jutongia hominis</name>
    <dbReference type="NCBI Taxonomy" id="2763664"/>
    <lineage>
        <taxon>Bacteria</taxon>
        <taxon>Bacillati</taxon>
        <taxon>Bacillota</taxon>
        <taxon>Clostridia</taxon>
        <taxon>Lachnospirales</taxon>
        <taxon>Lachnospiraceae</taxon>
        <taxon>Jutongia</taxon>
    </lineage>
</organism>
<dbReference type="PROSITE" id="PS51194">
    <property type="entry name" value="HELICASE_CTER"/>
    <property type="match status" value="1"/>
</dbReference>